<dbReference type="InterPro" id="IPR045163">
    <property type="entry name" value="Focadhesin/RST1"/>
</dbReference>
<feature type="domain" description="DUF3730" evidence="1">
    <location>
        <begin position="541"/>
        <end position="646"/>
    </location>
</feature>
<proteinExistence type="predicted"/>
<dbReference type="Proteomes" id="UP001206925">
    <property type="component" value="Unassembled WGS sequence"/>
</dbReference>
<feature type="domain" description="DUF3730" evidence="1">
    <location>
        <begin position="82"/>
        <end position="343"/>
    </location>
</feature>
<keyword evidence="3" id="KW-1185">Reference proteome</keyword>
<evidence type="ECO:0000313" key="2">
    <source>
        <dbReference type="EMBL" id="KAI7734388.1"/>
    </source>
</evidence>
<sequence>MDSFHHLLEKTRVPQPSLQKLAVISIFNNLRSSTSLTRPESDPAIQAIAQCLNSNSPAVVDQSVRELCLLVKDYKLEGSRALLELQSALEGSESRFVNVFVKAIGFVVRLGFRDDNVLFRSRFQSSEAHPFVKILSSRTEVQSELVRQNKDLGMEGVCEFLRPFLNFLVIQMLSSATTSSFARNLLSSIASLCCSFPQDAIPVFKLLMRCCKYIQCNSAEDLTNASYLMGTIVDAFVAVLSQLAGNGVLIHEAQLCGAELSEMVFSLCTDIHKFSGGKECIFDMSRRLIVVQAELGLKYIPEASSVMLSLFVSLIQSELEHIQLSILKLVLDLIKWKNRNETIVDVHEEIMFVFPAINLMSSPSKYVKEAASELLIILEKLSTSFLVTPINELLMEERFPRVSRLEGIIFRVFRHLWFQDQTSFSDSFYLQWVSVDDKTVEEKQNFVKTWTASTAEYCKRMVEIQKSSLPKSQAQEIFLHEIPPLLGAIASVLIVHPTLGDSAVDLLAVTGNMDPKLGVPLFLVILFYHNIFSGKSEKIDFHDILLKLLRMLPSLVSHPAMIPLVVQTILPMLQKDANPVLYATALRLLCKTWEINDRVFGSLQGLLLPEAFILFKYERNICISTAVTIRDVCQKNPDRGVDIILSV</sequence>
<dbReference type="InterPro" id="IPR022542">
    <property type="entry name" value="FOCAD/RST1_DUF3730"/>
</dbReference>
<dbReference type="Pfam" id="PF12530">
    <property type="entry name" value="DUF3730"/>
    <property type="match status" value="2"/>
</dbReference>
<dbReference type="PANTHER" id="PTHR16212">
    <property type="entry name" value="FOCADHESIN FAMILY MEMBER"/>
    <property type="match status" value="1"/>
</dbReference>
<gene>
    <name evidence="2" type="ORF">M8C21_024541</name>
</gene>
<dbReference type="AlphaFoldDB" id="A0AAD5C2W8"/>
<evidence type="ECO:0000313" key="3">
    <source>
        <dbReference type="Proteomes" id="UP001206925"/>
    </source>
</evidence>
<name>A0AAD5C2W8_AMBAR</name>
<accession>A0AAD5C2W8</accession>
<comment type="caution">
    <text evidence="2">The sequence shown here is derived from an EMBL/GenBank/DDBJ whole genome shotgun (WGS) entry which is preliminary data.</text>
</comment>
<dbReference type="GO" id="GO:0060147">
    <property type="term" value="P:regulation of post-transcriptional gene silencing"/>
    <property type="evidence" value="ECO:0007669"/>
    <property type="project" value="InterPro"/>
</dbReference>
<dbReference type="EMBL" id="JAMZMK010009738">
    <property type="protein sequence ID" value="KAI7734388.1"/>
    <property type="molecule type" value="Genomic_DNA"/>
</dbReference>
<dbReference type="InterPro" id="IPR016024">
    <property type="entry name" value="ARM-type_fold"/>
</dbReference>
<reference evidence="2" key="1">
    <citation type="submission" date="2022-06" db="EMBL/GenBank/DDBJ databases">
        <title>Uncovering the hologenomic basis of an extraordinary plant invasion.</title>
        <authorList>
            <person name="Bieker V.C."/>
            <person name="Martin M.D."/>
            <person name="Gilbert T."/>
            <person name="Hodgins K."/>
            <person name="Battlay P."/>
            <person name="Petersen B."/>
            <person name="Wilson J."/>
        </authorList>
    </citation>
    <scope>NUCLEOTIDE SEQUENCE</scope>
    <source>
        <strain evidence="2">AA19_3_7</strain>
        <tissue evidence="2">Leaf</tissue>
    </source>
</reference>
<evidence type="ECO:0000259" key="1">
    <source>
        <dbReference type="Pfam" id="PF12530"/>
    </source>
</evidence>
<dbReference type="PANTHER" id="PTHR16212:SF4">
    <property type="entry name" value="FOCADHESIN"/>
    <property type="match status" value="1"/>
</dbReference>
<dbReference type="SUPFAM" id="SSF48371">
    <property type="entry name" value="ARM repeat"/>
    <property type="match status" value="1"/>
</dbReference>
<protein>
    <recommendedName>
        <fullName evidence="1">DUF3730 domain-containing protein</fullName>
    </recommendedName>
</protein>
<organism evidence="2 3">
    <name type="scientific">Ambrosia artemisiifolia</name>
    <name type="common">Common ragweed</name>
    <dbReference type="NCBI Taxonomy" id="4212"/>
    <lineage>
        <taxon>Eukaryota</taxon>
        <taxon>Viridiplantae</taxon>
        <taxon>Streptophyta</taxon>
        <taxon>Embryophyta</taxon>
        <taxon>Tracheophyta</taxon>
        <taxon>Spermatophyta</taxon>
        <taxon>Magnoliopsida</taxon>
        <taxon>eudicotyledons</taxon>
        <taxon>Gunneridae</taxon>
        <taxon>Pentapetalae</taxon>
        <taxon>asterids</taxon>
        <taxon>campanulids</taxon>
        <taxon>Asterales</taxon>
        <taxon>Asteraceae</taxon>
        <taxon>Asteroideae</taxon>
        <taxon>Heliantheae alliance</taxon>
        <taxon>Heliantheae</taxon>
        <taxon>Ambrosia</taxon>
    </lineage>
</organism>
<feature type="non-terminal residue" evidence="2">
    <location>
        <position position="1"/>
    </location>
</feature>